<dbReference type="CDD" id="cd03449">
    <property type="entry name" value="R_hydratase"/>
    <property type="match status" value="1"/>
</dbReference>
<dbReference type="Gene3D" id="1.10.620.20">
    <property type="entry name" value="Ribonucleotide Reductase, subunit A"/>
    <property type="match status" value="1"/>
</dbReference>
<dbReference type="InterPro" id="IPR029069">
    <property type="entry name" value="HotDog_dom_sf"/>
</dbReference>
<gene>
    <name evidence="2" type="ORF">ACFQMA_08820</name>
</gene>
<sequence>MSIDPVCGMEASESNEITAEFEGATYYFCSTDCRDFFDEHPKRFVDEPHPHLSEASGVTVPRLHYGRAGGEFDLSIADPESLSAGDRVEFRKTLTDDDVRKFAEATGDTNALHLNDSFAEKTRFGGRIAHGTLVSGLVSAALACLPGLSIYLSQKLKFEGPVQIGESLTAVCEIDDDLDGDRYRLTTRIENADGERVLDGTATVLVDPLPA</sequence>
<dbReference type="PANTHER" id="PTHR43437:SF3">
    <property type="entry name" value="HYDROXYACYL-THIOESTER DEHYDRATASE TYPE 2, MITOCHONDRIAL"/>
    <property type="match status" value="1"/>
</dbReference>
<dbReference type="InterPro" id="IPR009078">
    <property type="entry name" value="Ferritin-like_SF"/>
</dbReference>
<evidence type="ECO:0000259" key="1">
    <source>
        <dbReference type="SMART" id="SM00746"/>
    </source>
</evidence>
<dbReference type="GO" id="GO:0016836">
    <property type="term" value="F:hydro-lyase activity"/>
    <property type="evidence" value="ECO:0007669"/>
    <property type="project" value="UniProtKB-ARBA"/>
</dbReference>
<feature type="domain" description="TRASH" evidence="1">
    <location>
        <begin position="4"/>
        <end position="41"/>
    </location>
</feature>
<name>A0ABD5XXT1_9EURY</name>
<dbReference type="SUPFAM" id="SSF54637">
    <property type="entry name" value="Thioesterase/thiol ester dehydrase-isomerase"/>
    <property type="match status" value="1"/>
</dbReference>
<keyword evidence="3" id="KW-1185">Reference proteome</keyword>
<evidence type="ECO:0000313" key="2">
    <source>
        <dbReference type="EMBL" id="MFC7139935.1"/>
    </source>
</evidence>
<dbReference type="GeneID" id="78820205"/>
<dbReference type="EMBL" id="JBHTAS010000001">
    <property type="protein sequence ID" value="MFC7139935.1"/>
    <property type="molecule type" value="Genomic_DNA"/>
</dbReference>
<dbReference type="InterPro" id="IPR012348">
    <property type="entry name" value="RNR-like"/>
</dbReference>
<dbReference type="InterPro" id="IPR011017">
    <property type="entry name" value="TRASH_dom"/>
</dbReference>
<dbReference type="PANTHER" id="PTHR43437">
    <property type="entry name" value="HYDROXYACYL-THIOESTER DEHYDRATASE TYPE 2, MITOCHONDRIAL-RELATED"/>
    <property type="match status" value="1"/>
</dbReference>
<dbReference type="Gene3D" id="3.10.129.10">
    <property type="entry name" value="Hotdog Thioesterase"/>
    <property type="match status" value="1"/>
</dbReference>
<dbReference type="InterPro" id="IPR007029">
    <property type="entry name" value="YHS_dom"/>
</dbReference>
<dbReference type="SMART" id="SM00746">
    <property type="entry name" value="TRASH"/>
    <property type="match status" value="1"/>
</dbReference>
<accession>A0ABD5XXT1</accession>
<dbReference type="SUPFAM" id="SSF47240">
    <property type="entry name" value="Ferritin-like"/>
    <property type="match status" value="1"/>
</dbReference>
<comment type="caution">
    <text evidence="2">The sequence shown here is derived from an EMBL/GenBank/DDBJ whole genome shotgun (WGS) entry which is preliminary data.</text>
</comment>
<dbReference type="Proteomes" id="UP001596432">
    <property type="component" value="Unassembled WGS sequence"/>
</dbReference>
<dbReference type="Pfam" id="PF01575">
    <property type="entry name" value="MaoC_dehydratas"/>
    <property type="match status" value="1"/>
</dbReference>
<dbReference type="RefSeq" id="WP_274325502.1">
    <property type="nucleotide sequence ID" value="NZ_CP118158.1"/>
</dbReference>
<dbReference type="InterPro" id="IPR050965">
    <property type="entry name" value="UPF0336/Enoyl-CoA_hydratase"/>
</dbReference>
<protein>
    <submittedName>
        <fullName evidence="2">MaoC/PaaZ C-terminal domain-containing protein</fullName>
    </submittedName>
</protein>
<dbReference type="InterPro" id="IPR002539">
    <property type="entry name" value="MaoC-like_dom"/>
</dbReference>
<proteinExistence type="predicted"/>
<organism evidence="2 3">
    <name type="scientific">Halosimplex aquaticum</name>
    <dbReference type="NCBI Taxonomy" id="3026162"/>
    <lineage>
        <taxon>Archaea</taxon>
        <taxon>Methanobacteriati</taxon>
        <taxon>Methanobacteriota</taxon>
        <taxon>Stenosarchaea group</taxon>
        <taxon>Halobacteria</taxon>
        <taxon>Halobacteriales</taxon>
        <taxon>Haloarculaceae</taxon>
        <taxon>Halosimplex</taxon>
    </lineage>
</organism>
<reference evidence="2 3" key="1">
    <citation type="journal article" date="2019" name="Int. J. Syst. Evol. Microbiol.">
        <title>The Global Catalogue of Microorganisms (GCM) 10K type strain sequencing project: providing services to taxonomists for standard genome sequencing and annotation.</title>
        <authorList>
            <consortium name="The Broad Institute Genomics Platform"/>
            <consortium name="The Broad Institute Genome Sequencing Center for Infectious Disease"/>
            <person name="Wu L."/>
            <person name="Ma J."/>
        </authorList>
    </citation>
    <scope>NUCLEOTIDE SEQUENCE [LARGE SCALE GENOMIC DNA]</scope>
    <source>
        <strain evidence="2 3">XZYJT29</strain>
    </source>
</reference>
<evidence type="ECO:0000313" key="3">
    <source>
        <dbReference type="Proteomes" id="UP001596432"/>
    </source>
</evidence>
<dbReference type="Pfam" id="PF04945">
    <property type="entry name" value="YHS"/>
    <property type="match status" value="1"/>
</dbReference>
<dbReference type="AlphaFoldDB" id="A0ABD5XXT1"/>